<feature type="domain" description="Pyrrolo-quinoline quinone repeat" evidence="2">
    <location>
        <begin position="75"/>
        <end position="166"/>
    </location>
</feature>
<proteinExistence type="predicted"/>
<sequence>MSAPSRRQVLAAGGGLVAGLVGGYAGRPFLDTDDSPDPVPLAWAATDWPYPDYDPAQTRNPPPESAPDSDLAADWRSDASNDDEHSPLVVANGRVFAASWDTVGGTLHTLDVRDAATAWRHRFPRPAGTAPDVCAPGDVVYYRVDQYENGPLGAFGAATGDQVWGVDDPPLGGWTVGAGRLYYGNRVSGSLHAYHARSGDRLWKTTVDDERLVVQSFHPEFGVFATSLGTLYALDPEDGSVRWTEGIPAYVKSGPVVAGGTAVVSKWTEGMDLLAFDAESGDDLWQYQLSPTEVQIDDGIARRWYEVEAATTDVVLVRERRADDSAGRIHAVDAESGDRLWRIAPPDGSRRFSPPTVVGDTVYVCVSDDRTELLRLRLEDGTVTDTWSLPAGPVGRGPVVTDGRVLVQTRGPLLAFR</sequence>
<reference evidence="3 4" key="1">
    <citation type="submission" date="2019-12" db="EMBL/GenBank/DDBJ databases">
        <title>Isolation and characterization of three novel carbon monoxide-oxidizing members of Halobacteria from salione crusts and soils.</title>
        <authorList>
            <person name="Myers M.R."/>
            <person name="King G.M."/>
        </authorList>
    </citation>
    <scope>NUCLEOTIDE SEQUENCE [LARGE SCALE GENOMIC DNA]</scope>
    <source>
        <strain evidence="3 4">PCN9</strain>
    </source>
</reference>
<evidence type="ECO:0000256" key="1">
    <source>
        <dbReference type="SAM" id="MobiDB-lite"/>
    </source>
</evidence>
<dbReference type="Proteomes" id="UP000471521">
    <property type="component" value="Unassembled WGS sequence"/>
</dbReference>
<dbReference type="OrthoDB" id="253275at2157"/>
<feature type="domain" description="Pyrrolo-quinoline quinone repeat" evidence="2">
    <location>
        <begin position="189"/>
        <end position="414"/>
    </location>
</feature>
<keyword evidence="4" id="KW-1185">Reference proteome</keyword>
<dbReference type="EMBL" id="WUUU01000022">
    <property type="protein sequence ID" value="MXR19979.1"/>
    <property type="molecule type" value="Genomic_DNA"/>
</dbReference>
<dbReference type="Gene3D" id="2.130.10.10">
    <property type="entry name" value="YVTN repeat-like/Quinoprotein amine dehydrogenase"/>
    <property type="match status" value="3"/>
</dbReference>
<dbReference type="PROSITE" id="PS51318">
    <property type="entry name" value="TAT"/>
    <property type="match status" value="1"/>
</dbReference>
<evidence type="ECO:0000313" key="4">
    <source>
        <dbReference type="Proteomes" id="UP000471521"/>
    </source>
</evidence>
<dbReference type="PANTHER" id="PTHR34512:SF30">
    <property type="entry name" value="OUTER MEMBRANE PROTEIN ASSEMBLY FACTOR BAMB"/>
    <property type="match status" value="1"/>
</dbReference>
<feature type="compositionally biased region" description="Basic and acidic residues" evidence="1">
    <location>
        <begin position="73"/>
        <end position="86"/>
    </location>
</feature>
<evidence type="ECO:0000313" key="3">
    <source>
        <dbReference type="EMBL" id="MXR19979.1"/>
    </source>
</evidence>
<comment type="caution">
    <text evidence="3">The sequence shown here is derived from an EMBL/GenBank/DDBJ whole genome shotgun (WGS) entry which is preliminary data.</text>
</comment>
<evidence type="ECO:0000259" key="2">
    <source>
        <dbReference type="Pfam" id="PF13360"/>
    </source>
</evidence>
<feature type="region of interest" description="Disordered" evidence="1">
    <location>
        <begin position="27"/>
        <end position="86"/>
    </location>
</feature>
<gene>
    <name evidence="3" type="ORF">GRX66_04960</name>
</gene>
<dbReference type="InterPro" id="IPR006311">
    <property type="entry name" value="TAT_signal"/>
</dbReference>
<protein>
    <submittedName>
        <fullName evidence="3">PQQ-binding-like beta-propeller repeat protein</fullName>
    </submittedName>
</protein>
<dbReference type="InterPro" id="IPR011047">
    <property type="entry name" value="Quinoprotein_ADH-like_sf"/>
</dbReference>
<dbReference type="Pfam" id="PF13360">
    <property type="entry name" value="PQQ_2"/>
    <property type="match status" value="2"/>
</dbReference>
<dbReference type="AlphaFoldDB" id="A0A6B0SQV1"/>
<dbReference type="SMART" id="SM00564">
    <property type="entry name" value="PQQ"/>
    <property type="match status" value="6"/>
</dbReference>
<accession>A0A6B0SQV1</accession>
<name>A0A6B0SQV1_9EURY</name>
<dbReference type="InterPro" id="IPR002372">
    <property type="entry name" value="PQQ_rpt_dom"/>
</dbReference>
<dbReference type="SUPFAM" id="SSF50998">
    <property type="entry name" value="Quinoprotein alcohol dehydrogenase-like"/>
    <property type="match status" value="2"/>
</dbReference>
<dbReference type="InterPro" id="IPR018391">
    <property type="entry name" value="PQQ_b-propeller_rpt"/>
</dbReference>
<dbReference type="InterPro" id="IPR015943">
    <property type="entry name" value="WD40/YVTN_repeat-like_dom_sf"/>
</dbReference>
<dbReference type="RefSeq" id="WP_159525544.1">
    <property type="nucleotide sequence ID" value="NZ_WUUU01000022.1"/>
</dbReference>
<organism evidence="3 4">
    <name type="scientific">Halobacterium bonnevillei</name>
    <dbReference type="NCBI Taxonomy" id="2692200"/>
    <lineage>
        <taxon>Archaea</taxon>
        <taxon>Methanobacteriati</taxon>
        <taxon>Methanobacteriota</taxon>
        <taxon>Stenosarchaea group</taxon>
        <taxon>Halobacteria</taxon>
        <taxon>Halobacteriales</taxon>
        <taxon>Halobacteriaceae</taxon>
        <taxon>Halobacterium</taxon>
    </lineage>
</organism>
<dbReference type="PANTHER" id="PTHR34512">
    <property type="entry name" value="CELL SURFACE PROTEIN"/>
    <property type="match status" value="1"/>
</dbReference>